<accession>A0A285UBP7</accession>
<sequence length="88" mass="10272">MNQHYREELSLVFQALLGILLTAIFAHVMFLTQSVFPWYSVFVFGIILAIVAYLLFRKRVIPFISFTILFTFVYSIAYNFGVLFPLHS</sequence>
<keyword evidence="1" id="KW-1133">Transmembrane helix</keyword>
<feature type="transmembrane region" description="Helical" evidence="1">
    <location>
        <begin position="12"/>
        <end position="30"/>
    </location>
</feature>
<evidence type="ECO:0000256" key="1">
    <source>
        <dbReference type="SAM" id="Phobius"/>
    </source>
</evidence>
<organism evidence="2 3">
    <name type="scientific">Ureibacillus acetophenoni</name>
    <dbReference type="NCBI Taxonomy" id="614649"/>
    <lineage>
        <taxon>Bacteria</taxon>
        <taxon>Bacillati</taxon>
        <taxon>Bacillota</taxon>
        <taxon>Bacilli</taxon>
        <taxon>Bacillales</taxon>
        <taxon>Caryophanaceae</taxon>
        <taxon>Ureibacillus</taxon>
    </lineage>
</organism>
<dbReference type="RefSeq" id="WP_097149317.1">
    <property type="nucleotide sequence ID" value="NZ_OBQC01000005.1"/>
</dbReference>
<protein>
    <submittedName>
        <fullName evidence="2">Uncharacterized protein</fullName>
    </submittedName>
</protein>
<dbReference type="AlphaFoldDB" id="A0A285UBP7"/>
<dbReference type="OrthoDB" id="2453380at2"/>
<name>A0A285UBP7_9BACL</name>
<evidence type="ECO:0000313" key="2">
    <source>
        <dbReference type="EMBL" id="SOC39252.1"/>
    </source>
</evidence>
<keyword evidence="3" id="KW-1185">Reference proteome</keyword>
<feature type="transmembrane region" description="Helical" evidence="1">
    <location>
        <begin position="36"/>
        <end position="56"/>
    </location>
</feature>
<dbReference type="EMBL" id="OBQC01000005">
    <property type="protein sequence ID" value="SOC39252.1"/>
    <property type="molecule type" value="Genomic_DNA"/>
</dbReference>
<reference evidence="3" key="1">
    <citation type="submission" date="2017-08" db="EMBL/GenBank/DDBJ databases">
        <authorList>
            <person name="Varghese N."/>
            <person name="Submissions S."/>
        </authorList>
    </citation>
    <scope>NUCLEOTIDE SEQUENCE [LARGE SCALE GENOMIC DNA]</scope>
    <source>
        <strain evidence="3">JC23</strain>
    </source>
</reference>
<evidence type="ECO:0000313" key="3">
    <source>
        <dbReference type="Proteomes" id="UP000219252"/>
    </source>
</evidence>
<keyword evidence="1" id="KW-0812">Transmembrane</keyword>
<dbReference type="Proteomes" id="UP000219252">
    <property type="component" value="Unassembled WGS sequence"/>
</dbReference>
<keyword evidence="1" id="KW-0472">Membrane</keyword>
<gene>
    <name evidence="2" type="ORF">SAMN05877842_105126</name>
</gene>
<feature type="transmembrane region" description="Helical" evidence="1">
    <location>
        <begin position="63"/>
        <end position="86"/>
    </location>
</feature>
<proteinExistence type="predicted"/>